<evidence type="ECO:0000259" key="4">
    <source>
        <dbReference type="PROSITE" id="PS01124"/>
    </source>
</evidence>
<accession>A0ABT9H382</accession>
<keyword evidence="1" id="KW-0805">Transcription regulation</keyword>
<dbReference type="PANTHER" id="PTHR46796">
    <property type="entry name" value="HTH-TYPE TRANSCRIPTIONAL ACTIVATOR RHAS-RELATED"/>
    <property type="match status" value="1"/>
</dbReference>
<dbReference type="Pfam" id="PF12833">
    <property type="entry name" value="HTH_18"/>
    <property type="match status" value="1"/>
</dbReference>
<dbReference type="EMBL" id="JAUZVZ010000033">
    <property type="protein sequence ID" value="MDP4537786.1"/>
    <property type="molecule type" value="Genomic_DNA"/>
</dbReference>
<dbReference type="Proteomes" id="UP001231616">
    <property type="component" value="Unassembled WGS sequence"/>
</dbReference>
<reference evidence="5 6" key="1">
    <citation type="submission" date="2023-08" db="EMBL/GenBank/DDBJ databases">
        <authorList>
            <person name="Joshi A."/>
            <person name="Thite S."/>
        </authorList>
    </citation>
    <scope>NUCLEOTIDE SEQUENCE [LARGE SCALE GENOMIC DNA]</scope>
    <source>
        <strain evidence="5 6">AC40</strain>
    </source>
</reference>
<dbReference type="InterPro" id="IPR050204">
    <property type="entry name" value="AraC_XylS_family_regulators"/>
</dbReference>
<dbReference type="PROSITE" id="PS01124">
    <property type="entry name" value="HTH_ARAC_FAMILY_2"/>
    <property type="match status" value="1"/>
</dbReference>
<dbReference type="InterPro" id="IPR046532">
    <property type="entry name" value="DUF6597"/>
</dbReference>
<evidence type="ECO:0000256" key="1">
    <source>
        <dbReference type="ARBA" id="ARBA00023015"/>
    </source>
</evidence>
<dbReference type="PROSITE" id="PS00041">
    <property type="entry name" value="HTH_ARAC_FAMILY_1"/>
    <property type="match status" value="1"/>
</dbReference>
<feature type="domain" description="HTH araC/xylS-type" evidence="4">
    <location>
        <begin position="156"/>
        <end position="255"/>
    </location>
</feature>
<comment type="caution">
    <text evidence="5">The sequence shown here is derived from an EMBL/GenBank/DDBJ whole genome shotgun (WGS) entry which is preliminary data.</text>
</comment>
<dbReference type="SUPFAM" id="SSF46689">
    <property type="entry name" value="Homeodomain-like"/>
    <property type="match status" value="1"/>
</dbReference>
<dbReference type="InterPro" id="IPR009057">
    <property type="entry name" value="Homeodomain-like_sf"/>
</dbReference>
<keyword evidence="3" id="KW-0804">Transcription</keyword>
<sequence length="264" mass="30469">MTTELGLSARQTDKLGFSCQRPTAALLPWIELYYAVNNPREADNSRHRLYPDGGASLSIYFSGSDITRVSLAQSQRVHHYVAVADRVISVRFVAGGLYGLFGLPTSEWSGEQFFYPDQHAWLAQLCAELTHNSSTIWAVLDRFFMQQARQRQLEFGLVQQWLAYGREHPQFIRQQLQQHGIARRTLERVFQREVGIAPGQLYKLQRIKRARTMLWRRPELSLTEIALGCGFYDHAHFVRQFSALSGQAPSDYRQRKLSQLYKES</sequence>
<name>A0ABT9H382_9GAMM</name>
<evidence type="ECO:0000256" key="3">
    <source>
        <dbReference type="ARBA" id="ARBA00023163"/>
    </source>
</evidence>
<evidence type="ECO:0000256" key="2">
    <source>
        <dbReference type="ARBA" id="ARBA00023125"/>
    </source>
</evidence>
<dbReference type="SMART" id="SM00342">
    <property type="entry name" value="HTH_ARAC"/>
    <property type="match status" value="1"/>
</dbReference>
<gene>
    <name evidence="5" type="ORF">Q3O60_16505</name>
</gene>
<keyword evidence="2" id="KW-0238">DNA-binding</keyword>
<protein>
    <submittedName>
        <fullName evidence="5">Helix-turn-helix domain-containing protein</fullName>
    </submittedName>
</protein>
<proteinExistence type="predicted"/>
<keyword evidence="6" id="KW-1185">Reference proteome</keyword>
<dbReference type="Gene3D" id="1.10.10.60">
    <property type="entry name" value="Homeodomain-like"/>
    <property type="match status" value="1"/>
</dbReference>
<evidence type="ECO:0000313" key="5">
    <source>
        <dbReference type="EMBL" id="MDP4537786.1"/>
    </source>
</evidence>
<evidence type="ECO:0000313" key="6">
    <source>
        <dbReference type="Proteomes" id="UP001231616"/>
    </source>
</evidence>
<organism evidence="5 6">
    <name type="scientific">Alkalimonas collagenimarina</name>
    <dbReference type="NCBI Taxonomy" id="400390"/>
    <lineage>
        <taxon>Bacteria</taxon>
        <taxon>Pseudomonadati</taxon>
        <taxon>Pseudomonadota</taxon>
        <taxon>Gammaproteobacteria</taxon>
        <taxon>Alkalimonas</taxon>
    </lineage>
</organism>
<dbReference type="RefSeq" id="WP_305895035.1">
    <property type="nucleotide sequence ID" value="NZ_JAUZVZ010000033.1"/>
</dbReference>
<dbReference type="InterPro" id="IPR018060">
    <property type="entry name" value="HTH_AraC"/>
</dbReference>
<dbReference type="InterPro" id="IPR018062">
    <property type="entry name" value="HTH_AraC-typ_CS"/>
</dbReference>
<dbReference type="Pfam" id="PF20240">
    <property type="entry name" value="DUF6597"/>
    <property type="match status" value="1"/>
</dbReference>